<feature type="repeat" description="WD" evidence="3">
    <location>
        <begin position="1020"/>
        <end position="1061"/>
    </location>
</feature>
<dbReference type="Proteomes" id="UP001275084">
    <property type="component" value="Unassembled WGS sequence"/>
</dbReference>
<dbReference type="Pfam" id="PF23389">
    <property type="entry name" value="Beta-prop_WDR19_1st"/>
    <property type="match status" value="1"/>
</dbReference>
<protein>
    <recommendedName>
        <fullName evidence="5">NACHT domain-containing protein</fullName>
    </recommendedName>
</protein>
<keyword evidence="7" id="KW-1185">Reference proteome</keyword>
<evidence type="ECO:0000313" key="6">
    <source>
        <dbReference type="EMBL" id="KAK3344539.1"/>
    </source>
</evidence>
<dbReference type="SMART" id="SM00320">
    <property type="entry name" value="WD40"/>
    <property type="match status" value="4"/>
</dbReference>
<dbReference type="InterPro" id="IPR036322">
    <property type="entry name" value="WD40_repeat_dom_sf"/>
</dbReference>
<dbReference type="InterPro" id="IPR056884">
    <property type="entry name" value="NPHP3-like_N"/>
</dbReference>
<dbReference type="PROSITE" id="PS00678">
    <property type="entry name" value="WD_REPEATS_1"/>
    <property type="match status" value="1"/>
</dbReference>
<reference evidence="6" key="2">
    <citation type="submission" date="2023-06" db="EMBL/GenBank/DDBJ databases">
        <authorList>
            <consortium name="Lawrence Berkeley National Laboratory"/>
            <person name="Haridas S."/>
            <person name="Hensen N."/>
            <person name="Bonometti L."/>
            <person name="Westerberg I."/>
            <person name="Brannstrom I.O."/>
            <person name="Guillou S."/>
            <person name="Cros-Aarteil S."/>
            <person name="Calhoun S."/>
            <person name="Kuo A."/>
            <person name="Mondo S."/>
            <person name="Pangilinan J."/>
            <person name="Riley R."/>
            <person name="Labutti K."/>
            <person name="Andreopoulos B."/>
            <person name="Lipzen A."/>
            <person name="Chen C."/>
            <person name="Yanf M."/>
            <person name="Daum C."/>
            <person name="Ng V."/>
            <person name="Clum A."/>
            <person name="Steindorff A."/>
            <person name="Ohm R."/>
            <person name="Martin F."/>
            <person name="Silar P."/>
            <person name="Natvig D."/>
            <person name="Lalanne C."/>
            <person name="Gautier V."/>
            <person name="Ament-Velasquez S.L."/>
            <person name="Kruys A."/>
            <person name="Hutchinson M.I."/>
            <person name="Powell A.J."/>
            <person name="Barry K."/>
            <person name="Miller A.N."/>
            <person name="Grigoriev I.V."/>
            <person name="Debuchy R."/>
            <person name="Gladieux P."/>
            <person name="Thoren M.H."/>
            <person name="Johannesson H."/>
        </authorList>
    </citation>
    <scope>NUCLEOTIDE SEQUENCE</scope>
    <source>
        <strain evidence="6">CBS 955.72</strain>
    </source>
</reference>
<dbReference type="InterPro" id="IPR027417">
    <property type="entry name" value="P-loop_NTPase"/>
</dbReference>
<feature type="repeat" description="WD" evidence="3">
    <location>
        <begin position="1062"/>
        <end position="1103"/>
    </location>
</feature>
<name>A0AAJ0H9Z8_9PEZI</name>
<evidence type="ECO:0000256" key="2">
    <source>
        <dbReference type="ARBA" id="ARBA00022737"/>
    </source>
</evidence>
<organism evidence="6 7">
    <name type="scientific">Lasiosphaeria hispida</name>
    <dbReference type="NCBI Taxonomy" id="260671"/>
    <lineage>
        <taxon>Eukaryota</taxon>
        <taxon>Fungi</taxon>
        <taxon>Dikarya</taxon>
        <taxon>Ascomycota</taxon>
        <taxon>Pezizomycotina</taxon>
        <taxon>Sordariomycetes</taxon>
        <taxon>Sordariomycetidae</taxon>
        <taxon>Sordariales</taxon>
        <taxon>Lasiosphaeriaceae</taxon>
        <taxon>Lasiosphaeria</taxon>
    </lineage>
</organism>
<dbReference type="InterPro" id="IPR057855">
    <property type="entry name" value="Beta-prop_WDR19_1st"/>
</dbReference>
<sequence length="1228" mass="136417">MACGFWKRLGLSRRGKKSREKKAEDGPETLGSVASATASEAASSTTITPPTLPSTTNTPDLLAPAVPPAPSSTTPPAPPSNASDTVEETHPVVAKGQAPAIKEDPTAGVSLWDRAYDVLKEEEPSRVVEYEQLLSRVLIRVSSTQQAATETEDVAEITNHVPNDPIARREKLKEITELGLKHMEDKKISTTLLGHEIVLQDAVAKVARAVEWAEAQVKDAIKDLPYASIVMAGVSLVLPLLKNPAAAEEANRDGFTYVTSQMRYFAAMESLLLPQDTKPDLKDDLTERLVDFYKLIIDFQVQSVIRFYRTRTKNFFRGTINYDGWDTKLQDIKDTDMRLVSRFETAMSAGNLQALKDLAWNAKQSRKVLNDTLVQIRDLVAISRDYLDFAEKLDRRMSDAENRACLQDLQTTNPCRDKERIELAKGGLLQDSYRWVLDNANFRRLQDVQESRPLWIVGDPGKGKTMLLCGIIDELIRSTAHNTNISFFFCQATDNRINDATAVLRGLLYLLVKQQPSLISHVRKTYDDSGKKCFEGPNTWVTLSKMFTGILKDRRLQDTYFIIDALDECVTGLSLLLDLIVRESAAHPNVKWVVSSRNWPSIERGLHATAQKARLSLELNEKSISAAVDIYVRFKVDNLAKRNGYDNNTQDMVRHYLLSSASGTFLWVALVCQELVGLPGWKAQTKLTTFPPGLNALYRQMMKQITESDDAKLCRRILAVISLMRRPITLDEMEALVEMPAGTSGNQDALAEIVGLCGSFLTLREGIISFVHQSAKDFLVQKASKEVFPSGIQDVHHSIFSRSLQVMANTLRRDIYNLSAPGFPINEVELPNPDPLAAVRYSCVYWIDHLHDCSVSDQKKDLQDNGPVDKFLQRNYLFWLEALSLLRNMPDGILAMARLKGLLQGYTSQFASLVQDGYRFIQYHNTIIKNNPLQVYTSVLMFSPANSQIRGVFQTEEPKQMIIKPLMENDWGACLSTLEGHSNSVYSVAWSHDSTWLASGSADNTVKIWDLATGQCLSTLEGHSNLVYSVAWSHDGTRLASGSADNTVKIWDPATGQCLSTLKGHSDWVYSVAWSHDGTRLASGSADNTVKIWDPATGQCLSTLKGHSNLVYSVAWSHDGTRLASGSADNTVKIWDPATGQCLSKFEGERNCLAALYTDFPNSPASSPRPTAYDLEAGIWITYKGKNFIRLPQEYYASSHAVSGTAVAVGCRSGRVLVLAFSEEDPTS</sequence>
<feature type="repeat" description="WD" evidence="3">
    <location>
        <begin position="1104"/>
        <end position="1145"/>
    </location>
</feature>
<feature type="compositionally biased region" description="Pro residues" evidence="4">
    <location>
        <begin position="65"/>
        <end position="79"/>
    </location>
</feature>
<feature type="region of interest" description="Disordered" evidence="4">
    <location>
        <begin position="1"/>
        <end position="90"/>
    </location>
</feature>
<dbReference type="PRINTS" id="PR00320">
    <property type="entry name" value="GPROTEINBRPT"/>
</dbReference>
<dbReference type="EMBL" id="JAUIQD010000007">
    <property type="protein sequence ID" value="KAK3344539.1"/>
    <property type="molecule type" value="Genomic_DNA"/>
</dbReference>
<feature type="domain" description="NACHT" evidence="5">
    <location>
        <begin position="452"/>
        <end position="673"/>
    </location>
</feature>
<reference evidence="6" key="1">
    <citation type="journal article" date="2023" name="Mol. Phylogenet. Evol.">
        <title>Genome-scale phylogeny and comparative genomics of the fungal order Sordariales.</title>
        <authorList>
            <person name="Hensen N."/>
            <person name="Bonometti L."/>
            <person name="Westerberg I."/>
            <person name="Brannstrom I.O."/>
            <person name="Guillou S."/>
            <person name="Cros-Aarteil S."/>
            <person name="Calhoun S."/>
            <person name="Haridas S."/>
            <person name="Kuo A."/>
            <person name="Mondo S."/>
            <person name="Pangilinan J."/>
            <person name="Riley R."/>
            <person name="LaButti K."/>
            <person name="Andreopoulos B."/>
            <person name="Lipzen A."/>
            <person name="Chen C."/>
            <person name="Yan M."/>
            <person name="Daum C."/>
            <person name="Ng V."/>
            <person name="Clum A."/>
            <person name="Steindorff A."/>
            <person name="Ohm R.A."/>
            <person name="Martin F."/>
            <person name="Silar P."/>
            <person name="Natvig D.O."/>
            <person name="Lalanne C."/>
            <person name="Gautier V."/>
            <person name="Ament-Velasquez S.L."/>
            <person name="Kruys A."/>
            <person name="Hutchinson M.I."/>
            <person name="Powell A.J."/>
            <person name="Barry K."/>
            <person name="Miller A.N."/>
            <person name="Grigoriev I.V."/>
            <person name="Debuchy R."/>
            <person name="Gladieux P."/>
            <person name="Hiltunen Thoren M."/>
            <person name="Johannesson H."/>
        </authorList>
    </citation>
    <scope>NUCLEOTIDE SEQUENCE</scope>
    <source>
        <strain evidence="6">CBS 955.72</strain>
    </source>
</reference>
<evidence type="ECO:0000259" key="5">
    <source>
        <dbReference type="PROSITE" id="PS50837"/>
    </source>
</evidence>
<dbReference type="PANTHER" id="PTHR19848:SF8">
    <property type="entry name" value="F-BOX AND WD REPEAT DOMAIN CONTAINING 7"/>
    <property type="match status" value="1"/>
</dbReference>
<dbReference type="InterPro" id="IPR015943">
    <property type="entry name" value="WD40/YVTN_repeat-like_dom_sf"/>
</dbReference>
<evidence type="ECO:0000313" key="7">
    <source>
        <dbReference type="Proteomes" id="UP001275084"/>
    </source>
</evidence>
<dbReference type="PROSITE" id="PS50294">
    <property type="entry name" value="WD_REPEATS_REGION"/>
    <property type="match status" value="4"/>
</dbReference>
<evidence type="ECO:0000256" key="1">
    <source>
        <dbReference type="ARBA" id="ARBA00022574"/>
    </source>
</evidence>
<keyword evidence="1 3" id="KW-0853">WD repeat</keyword>
<dbReference type="InterPro" id="IPR031359">
    <property type="entry name" value="NACHT_N"/>
</dbReference>
<dbReference type="AlphaFoldDB" id="A0AAJ0H9Z8"/>
<accession>A0AAJ0H9Z8</accession>
<dbReference type="Pfam" id="PF17100">
    <property type="entry name" value="NACHT_N"/>
    <property type="match status" value="1"/>
</dbReference>
<evidence type="ECO:0000256" key="4">
    <source>
        <dbReference type="SAM" id="MobiDB-lite"/>
    </source>
</evidence>
<feature type="compositionally biased region" description="Basic residues" evidence="4">
    <location>
        <begin position="10"/>
        <end position="20"/>
    </location>
</feature>
<dbReference type="Gene3D" id="2.130.10.10">
    <property type="entry name" value="YVTN repeat-like/Quinoprotein amine dehydrogenase"/>
    <property type="match status" value="2"/>
</dbReference>
<dbReference type="PROSITE" id="PS50837">
    <property type="entry name" value="NACHT"/>
    <property type="match status" value="1"/>
</dbReference>
<feature type="compositionally biased region" description="Low complexity" evidence="4">
    <location>
        <begin position="34"/>
        <end position="64"/>
    </location>
</feature>
<dbReference type="InterPro" id="IPR019775">
    <property type="entry name" value="WD40_repeat_CS"/>
</dbReference>
<dbReference type="SUPFAM" id="SSF50978">
    <property type="entry name" value="WD40 repeat-like"/>
    <property type="match status" value="1"/>
</dbReference>
<feature type="repeat" description="WD" evidence="3">
    <location>
        <begin position="978"/>
        <end position="1019"/>
    </location>
</feature>
<dbReference type="InterPro" id="IPR007111">
    <property type="entry name" value="NACHT_NTPase"/>
</dbReference>
<comment type="caution">
    <text evidence="6">The sequence shown here is derived from an EMBL/GenBank/DDBJ whole genome shotgun (WGS) entry which is preliminary data.</text>
</comment>
<dbReference type="CDD" id="cd00200">
    <property type="entry name" value="WD40"/>
    <property type="match status" value="1"/>
</dbReference>
<dbReference type="SUPFAM" id="SSF52540">
    <property type="entry name" value="P-loop containing nucleoside triphosphate hydrolases"/>
    <property type="match status" value="1"/>
</dbReference>
<dbReference type="InterPro" id="IPR001680">
    <property type="entry name" value="WD40_rpt"/>
</dbReference>
<dbReference type="PROSITE" id="PS50082">
    <property type="entry name" value="WD_REPEATS_2"/>
    <property type="match status" value="4"/>
</dbReference>
<gene>
    <name evidence="6" type="ORF">B0T25DRAFT_509886</name>
</gene>
<proteinExistence type="predicted"/>
<dbReference type="Pfam" id="PF24883">
    <property type="entry name" value="NPHP3_N"/>
    <property type="match status" value="1"/>
</dbReference>
<evidence type="ECO:0000256" key="3">
    <source>
        <dbReference type="PROSITE-ProRule" id="PRU00221"/>
    </source>
</evidence>
<dbReference type="InterPro" id="IPR020472">
    <property type="entry name" value="WD40_PAC1"/>
</dbReference>
<keyword evidence="2" id="KW-0677">Repeat</keyword>
<dbReference type="Gene3D" id="3.40.50.300">
    <property type="entry name" value="P-loop containing nucleotide triphosphate hydrolases"/>
    <property type="match status" value="1"/>
</dbReference>
<dbReference type="PANTHER" id="PTHR19848">
    <property type="entry name" value="WD40 REPEAT PROTEIN"/>
    <property type="match status" value="1"/>
</dbReference>